<sequence length="271" mass="31427">MTLKKNSKTERCENVKHSKKLFLCVSFLLITIFIGGGGFMNKDESKETEIKKSFNKTLSMYPIKNLEDLYDKEGYRDEEFNKGDKGMWIVHSEMNIQKKGKALESRGMVLYMDRNTRTTHGYFILTKIKDTGKVKTDDSEKKYPVKLENNKIIPTKQIKDEKLKKEIENFKFFSQYGNFKDLKDYKDGEVSYNPNAPNYSAKYQLSNNDYNVKQIRKRYDIPTEQAPKLLLKGTGDLKGSSTGSKNIEFTFVEKKGENIYFTDSVEYTPSG</sequence>
<dbReference type="NCBIfam" id="TIGR01742">
    <property type="entry name" value="SA_tandem_lipo"/>
    <property type="match status" value="1"/>
</dbReference>
<evidence type="ECO:0000313" key="3">
    <source>
        <dbReference type="EMBL" id="AVP80633.1"/>
    </source>
</evidence>
<protein>
    <recommendedName>
        <fullName evidence="5">Tandem-type lipoprotein</fullName>
    </recommendedName>
</protein>
<evidence type="ECO:0008006" key="5">
    <source>
        <dbReference type="Google" id="ProtNLM"/>
    </source>
</evidence>
<name>A0A2R3SZJ4_STAEP</name>
<dbReference type="InterPro" id="IPR038641">
    <property type="entry name" value="Csa_sf"/>
</dbReference>
<keyword evidence="2" id="KW-0472">Membrane</keyword>
<accession>A0A2R3SZJ4</accession>
<evidence type="ECO:0000256" key="1">
    <source>
        <dbReference type="ARBA" id="ARBA00009715"/>
    </source>
</evidence>
<organism evidence="4">
    <name type="scientific">Staphylococcus epidermidis</name>
    <dbReference type="NCBI Taxonomy" id="1282"/>
    <lineage>
        <taxon>Bacteria</taxon>
        <taxon>Bacillati</taxon>
        <taxon>Bacillota</taxon>
        <taxon>Bacilli</taxon>
        <taxon>Bacillales</taxon>
        <taxon>Staphylococcaceae</taxon>
        <taxon>Staphylococcus</taxon>
    </lineage>
</organism>
<reference evidence="4" key="1">
    <citation type="journal article" date="2018" name="Infect. Genet. Evol.">
        <title>First description of novel arginine catabolic mobile elements (ACMEs) types IV and V harboring a kdp operon in Staphylococcus epidermidis characterized by whole genome sequencing.</title>
        <authorList>
            <person name="O'Connor A.M."/>
            <person name="McManus B.A."/>
            <person name="Coleman D.C."/>
        </authorList>
    </citation>
    <scope>NUCLEOTIDE SEQUENCE</scope>
    <source>
        <strain evidence="3">PS21NS</strain>
        <strain evidence="4">PS36PD</strain>
    </source>
</reference>
<comment type="similarity">
    <text evidence="1">Belongs to the staphylococcal tandem lipoprotein family.</text>
</comment>
<dbReference type="EMBL" id="MG787422">
    <property type="protein sequence ID" value="AVP80715.1"/>
    <property type="molecule type" value="Genomic_DNA"/>
</dbReference>
<feature type="transmembrane region" description="Helical" evidence="2">
    <location>
        <begin position="21"/>
        <end position="40"/>
    </location>
</feature>
<dbReference type="EMBL" id="MG787420">
    <property type="protein sequence ID" value="AVP80633.1"/>
    <property type="molecule type" value="Genomic_DNA"/>
</dbReference>
<keyword evidence="2" id="KW-1133">Transmembrane helix</keyword>
<dbReference type="Pfam" id="PF04507">
    <property type="entry name" value="DUF576"/>
    <property type="match status" value="1"/>
</dbReference>
<proteinExistence type="inferred from homology"/>
<evidence type="ECO:0000313" key="4">
    <source>
        <dbReference type="EMBL" id="AVP80715.1"/>
    </source>
</evidence>
<evidence type="ECO:0000256" key="2">
    <source>
        <dbReference type="SAM" id="Phobius"/>
    </source>
</evidence>
<dbReference type="InterPro" id="IPR007595">
    <property type="entry name" value="Csa"/>
</dbReference>
<keyword evidence="2" id="KW-0812">Transmembrane</keyword>
<dbReference type="Gene3D" id="2.50.20.40">
    <property type="match status" value="1"/>
</dbReference>
<dbReference type="AlphaFoldDB" id="A0A2R3SZJ4"/>